<dbReference type="EMBL" id="FWDM01000002">
    <property type="protein sequence ID" value="SLM09960.1"/>
    <property type="molecule type" value="Genomic_DNA"/>
</dbReference>
<dbReference type="CDD" id="cd16833">
    <property type="entry name" value="YfiH"/>
    <property type="match status" value="1"/>
</dbReference>
<dbReference type="GO" id="GO:0016787">
    <property type="term" value="F:hydrolase activity"/>
    <property type="evidence" value="ECO:0007669"/>
    <property type="project" value="UniProtKB-KW"/>
</dbReference>
<evidence type="ECO:0000256" key="1">
    <source>
        <dbReference type="ARBA" id="ARBA00000553"/>
    </source>
</evidence>
<evidence type="ECO:0000256" key="8">
    <source>
        <dbReference type="ARBA" id="ARBA00048968"/>
    </source>
</evidence>
<evidence type="ECO:0000256" key="6">
    <source>
        <dbReference type="ARBA" id="ARBA00022833"/>
    </source>
</evidence>
<dbReference type="AlphaFoldDB" id="A0A3P3XFQ3"/>
<comment type="catalytic activity">
    <reaction evidence="8">
        <text>adenosine + phosphate = alpha-D-ribose 1-phosphate + adenine</text>
        <dbReference type="Rhea" id="RHEA:27642"/>
        <dbReference type="ChEBI" id="CHEBI:16335"/>
        <dbReference type="ChEBI" id="CHEBI:16708"/>
        <dbReference type="ChEBI" id="CHEBI:43474"/>
        <dbReference type="ChEBI" id="CHEBI:57720"/>
        <dbReference type="EC" id="2.4.2.1"/>
    </reaction>
    <physiologicalReaction direction="left-to-right" evidence="8">
        <dbReference type="Rhea" id="RHEA:27643"/>
    </physiologicalReaction>
</comment>
<evidence type="ECO:0000256" key="9">
    <source>
        <dbReference type="ARBA" id="ARBA00049893"/>
    </source>
</evidence>
<name>A0A3P3XFQ3_9SPIR</name>
<comment type="catalytic activity">
    <reaction evidence="1">
        <text>inosine + phosphate = alpha-D-ribose 1-phosphate + hypoxanthine</text>
        <dbReference type="Rhea" id="RHEA:27646"/>
        <dbReference type="ChEBI" id="CHEBI:17368"/>
        <dbReference type="ChEBI" id="CHEBI:17596"/>
        <dbReference type="ChEBI" id="CHEBI:43474"/>
        <dbReference type="ChEBI" id="CHEBI:57720"/>
        <dbReference type="EC" id="2.4.2.1"/>
    </reaction>
    <physiologicalReaction direction="left-to-right" evidence="1">
        <dbReference type="Rhea" id="RHEA:27647"/>
    </physiologicalReaction>
</comment>
<evidence type="ECO:0000256" key="7">
    <source>
        <dbReference type="ARBA" id="ARBA00047989"/>
    </source>
</evidence>
<reference evidence="10" key="1">
    <citation type="submission" date="2017-02" db="EMBL/GenBank/DDBJ databases">
        <authorList>
            <person name="Regsiter A."/>
            <person name="William W."/>
        </authorList>
    </citation>
    <scope>NUCLEOTIDE SEQUENCE</scope>
    <source>
        <strain evidence="10">Bib</strain>
    </source>
</reference>
<protein>
    <recommendedName>
        <fullName evidence="11">Purine nucleoside phosphorylase</fullName>
    </recommendedName>
</protein>
<keyword evidence="4" id="KW-0479">Metal-binding</keyword>
<dbReference type="PANTHER" id="PTHR30616">
    <property type="entry name" value="UNCHARACTERIZED PROTEIN YFIH"/>
    <property type="match status" value="1"/>
</dbReference>
<dbReference type="PANTHER" id="PTHR30616:SF2">
    <property type="entry name" value="PURINE NUCLEOSIDE PHOSPHORYLASE LACC1"/>
    <property type="match status" value="1"/>
</dbReference>
<organism evidence="10">
    <name type="scientific">uncultured spirochete</name>
    <dbReference type="NCBI Taxonomy" id="156406"/>
    <lineage>
        <taxon>Bacteria</taxon>
        <taxon>Pseudomonadati</taxon>
        <taxon>Spirochaetota</taxon>
        <taxon>Spirochaetia</taxon>
        <taxon>Spirochaetales</taxon>
        <taxon>environmental samples</taxon>
    </lineage>
</organism>
<dbReference type="InterPro" id="IPR011324">
    <property type="entry name" value="Cytotoxic_necrot_fac-like_cat"/>
</dbReference>
<evidence type="ECO:0008006" key="11">
    <source>
        <dbReference type="Google" id="ProtNLM"/>
    </source>
</evidence>
<dbReference type="SUPFAM" id="SSF64438">
    <property type="entry name" value="CNF1/YfiH-like putative cysteine hydrolases"/>
    <property type="match status" value="1"/>
</dbReference>
<evidence type="ECO:0000256" key="4">
    <source>
        <dbReference type="ARBA" id="ARBA00022723"/>
    </source>
</evidence>
<evidence type="ECO:0000256" key="2">
    <source>
        <dbReference type="ARBA" id="ARBA00007353"/>
    </source>
</evidence>
<evidence type="ECO:0000256" key="5">
    <source>
        <dbReference type="ARBA" id="ARBA00022801"/>
    </source>
</evidence>
<sequence>MAQQQFCSNKEGAMHIEFSFPVKSDIKPRAILSLKDAGDMTYKPKSESPSRLAFFDRFGIEPTRIAGIELKHSRNVAFVESIQELSHACAANRDGFDGIITTNPWLVPSITVADCMPIWLFCKECGAFGVLHSGWKGTGILKTAVDGMTNRYRCNPNDISVIFGPAIGSCCYLVDEKRARAFKNEFGSQAVDEHMRNGTRVFYLDLLAANLAIAEKIGIGSFFASGSCTSCDGRFGSYRREGASSFTRMIALCIFGNAEAENRQRSM</sequence>
<dbReference type="Gene3D" id="3.60.140.10">
    <property type="entry name" value="CNF1/YfiH-like putative cysteine hydrolases"/>
    <property type="match status" value="1"/>
</dbReference>
<dbReference type="GO" id="GO:0005507">
    <property type="term" value="F:copper ion binding"/>
    <property type="evidence" value="ECO:0007669"/>
    <property type="project" value="TreeGrafter"/>
</dbReference>
<dbReference type="GO" id="GO:0017061">
    <property type="term" value="F:S-methyl-5-thioadenosine phosphorylase activity"/>
    <property type="evidence" value="ECO:0007669"/>
    <property type="project" value="UniProtKB-EC"/>
</dbReference>
<dbReference type="InterPro" id="IPR038371">
    <property type="entry name" value="Cu_polyphenol_OxRdtase_sf"/>
</dbReference>
<dbReference type="Pfam" id="PF02578">
    <property type="entry name" value="Cu-oxidase_4"/>
    <property type="match status" value="1"/>
</dbReference>
<comment type="catalytic activity">
    <reaction evidence="7">
        <text>adenosine + H2O + H(+) = inosine + NH4(+)</text>
        <dbReference type="Rhea" id="RHEA:24408"/>
        <dbReference type="ChEBI" id="CHEBI:15377"/>
        <dbReference type="ChEBI" id="CHEBI:15378"/>
        <dbReference type="ChEBI" id="CHEBI:16335"/>
        <dbReference type="ChEBI" id="CHEBI:17596"/>
        <dbReference type="ChEBI" id="CHEBI:28938"/>
        <dbReference type="EC" id="3.5.4.4"/>
    </reaction>
    <physiologicalReaction direction="left-to-right" evidence="7">
        <dbReference type="Rhea" id="RHEA:24409"/>
    </physiologicalReaction>
</comment>
<comment type="similarity">
    <text evidence="2">Belongs to the purine nucleoside phosphorylase YfiH/LACC1 family.</text>
</comment>
<dbReference type="InterPro" id="IPR003730">
    <property type="entry name" value="Cu_polyphenol_OxRdtase"/>
</dbReference>
<keyword evidence="3" id="KW-0808">Transferase</keyword>
<keyword evidence="6" id="KW-0862">Zinc</keyword>
<keyword evidence="5" id="KW-0378">Hydrolase</keyword>
<evidence type="ECO:0000256" key="3">
    <source>
        <dbReference type="ARBA" id="ARBA00022679"/>
    </source>
</evidence>
<comment type="catalytic activity">
    <reaction evidence="9">
        <text>S-methyl-5'-thioadenosine + phosphate = 5-(methylsulfanyl)-alpha-D-ribose 1-phosphate + adenine</text>
        <dbReference type="Rhea" id="RHEA:11852"/>
        <dbReference type="ChEBI" id="CHEBI:16708"/>
        <dbReference type="ChEBI" id="CHEBI:17509"/>
        <dbReference type="ChEBI" id="CHEBI:43474"/>
        <dbReference type="ChEBI" id="CHEBI:58533"/>
        <dbReference type="EC" id="2.4.2.28"/>
    </reaction>
    <physiologicalReaction direction="left-to-right" evidence="9">
        <dbReference type="Rhea" id="RHEA:11853"/>
    </physiologicalReaction>
</comment>
<accession>A0A3P3XFQ3</accession>
<gene>
    <name evidence="10" type="ORF">SPIROBIBN47_100190</name>
</gene>
<proteinExistence type="inferred from homology"/>
<evidence type="ECO:0000313" key="10">
    <source>
        <dbReference type="EMBL" id="SLM09960.1"/>
    </source>
</evidence>